<reference evidence="4" key="1">
    <citation type="submission" date="2011-08" db="EMBL/GenBank/DDBJ databases">
        <title>The draft genome of Latimeria chalumnae.</title>
        <authorList>
            <person name="Di Palma F."/>
            <person name="Alfoldi J."/>
            <person name="Johnson J."/>
            <person name="Berlin A."/>
            <person name="Gnerre S."/>
            <person name="Jaffe D."/>
            <person name="MacCallum I."/>
            <person name="Young S."/>
            <person name="Walker B.J."/>
            <person name="Lander E."/>
            <person name="Lindblad-Toh K."/>
        </authorList>
    </citation>
    <scope>NUCLEOTIDE SEQUENCE [LARGE SCALE GENOMIC DNA]</scope>
    <source>
        <strain evidence="4">Wild caught</strain>
    </source>
</reference>
<feature type="domain" description="Alpha-macroglobulin receptor-binding" evidence="2">
    <location>
        <begin position="503"/>
        <end position="590"/>
    </location>
</feature>
<dbReference type="InterPro" id="IPR036595">
    <property type="entry name" value="A-macroglobulin_rcpt-bd_sf"/>
</dbReference>
<dbReference type="AlphaFoldDB" id="H3A5F6"/>
<dbReference type="EMBL" id="AFYH01239607">
    <property type="status" value="NOT_ANNOTATED_CDS"/>
    <property type="molecule type" value="Genomic_DNA"/>
</dbReference>
<evidence type="ECO:0000259" key="2">
    <source>
        <dbReference type="SMART" id="SM01361"/>
    </source>
</evidence>
<evidence type="ECO:0000313" key="3">
    <source>
        <dbReference type="Ensembl" id="ENSLACP00000004877.1"/>
    </source>
</evidence>
<reference evidence="3" key="3">
    <citation type="submission" date="2025-09" db="UniProtKB">
        <authorList>
            <consortium name="Ensembl"/>
        </authorList>
    </citation>
    <scope>IDENTIFICATION</scope>
</reference>
<name>H3A5F6_LATCH</name>
<dbReference type="EMBL" id="AFYH01239606">
    <property type="status" value="NOT_ANNOTATED_CDS"/>
    <property type="molecule type" value="Genomic_DNA"/>
</dbReference>
<organism evidence="3 4">
    <name type="scientific">Latimeria chalumnae</name>
    <name type="common">Coelacanth</name>
    <dbReference type="NCBI Taxonomy" id="7897"/>
    <lineage>
        <taxon>Eukaryota</taxon>
        <taxon>Metazoa</taxon>
        <taxon>Chordata</taxon>
        <taxon>Craniata</taxon>
        <taxon>Vertebrata</taxon>
        <taxon>Euteleostomi</taxon>
        <taxon>Coelacanthiformes</taxon>
        <taxon>Coelacanthidae</taxon>
        <taxon>Latimeria</taxon>
    </lineage>
</organism>
<dbReference type="SUPFAM" id="SSF48239">
    <property type="entry name" value="Terpenoid cyclases/Protein prenyltransferases"/>
    <property type="match status" value="1"/>
</dbReference>
<dbReference type="EMBL" id="AFYH01239611">
    <property type="status" value="NOT_ANNOTATED_CDS"/>
    <property type="molecule type" value="Genomic_DNA"/>
</dbReference>
<protein>
    <recommendedName>
        <fullName evidence="2">Alpha-macroglobulin receptor-binding domain-containing protein</fullName>
    </recommendedName>
</protein>
<dbReference type="Bgee" id="ENSLACG00000004336">
    <property type="expression patterns" value="Expressed in pharyngeal gill and 2 other cell types or tissues"/>
</dbReference>
<dbReference type="EMBL" id="AFYH01239605">
    <property type="status" value="NOT_ANNOTATED_CDS"/>
    <property type="molecule type" value="Genomic_DNA"/>
</dbReference>
<sequence length="601" mass="67640">GKVNFTATAEALQTDDPCGNEVVAVPEKGATDTVVKSVLVELEGVPQEKTHNSLLCPEGRNIHFKNKTKSARGKVDKGVRKRKKSYSNVISSAFFYLEGMLDMPAGCGEQTMAVFVTNAYGLQYLEATAQLTDNRKARSKVHLESVYQKILAHKNANGSYNAFTSYYDDKESIWLTAFVMKSFSEARRYIFIDEKLLTDAVQWLSSKQMENGCFPHEQLFNNLFEGESHNENFITAYVIAALLELKDSSVTHNDPVIKTGLSCLRNRFENETKVHNLALMFYTFTLAGDDNMREKLLEKLNRLAIKKGDLVHWDTHQDEDEDEISWGRFHGGSSATVEVTSYVLLALLSKPKVTSSDLKQAFPIVKWLIQQQGPFGGFRSSQDTAVAIHALAKYAEHTYDKDSVNTVKVKSDTRTEEFLVNNKNSLFPQKVHFPDNPTKYSIEAAGKGCVIVQVTHSYNVPHLKTQSGFYLSVETAPKECTETANNTFELKIKAGYTGKRLLSNMAIIEVKMTSGFVPVENSLRKLKQEPLVGRVETRNSQVIIYLEHITKEIQEYTLSVEQSYPVENLKPASVKVYDYYHGGEHAMTEYHAPCHTGKNKK</sequence>
<evidence type="ECO:0000313" key="4">
    <source>
        <dbReference type="Proteomes" id="UP000008672"/>
    </source>
</evidence>
<dbReference type="GeneTree" id="ENSGT00940000154904"/>
<dbReference type="GO" id="GO:0005615">
    <property type="term" value="C:extracellular space"/>
    <property type="evidence" value="ECO:0007669"/>
    <property type="project" value="InterPro"/>
</dbReference>
<dbReference type="PROSITE" id="PS00477">
    <property type="entry name" value="ALPHA_2_MACROGLOBULIN"/>
    <property type="match status" value="1"/>
</dbReference>
<dbReference type="Proteomes" id="UP000008672">
    <property type="component" value="Unassembled WGS sequence"/>
</dbReference>
<proteinExistence type="predicted"/>
<dbReference type="InterPro" id="IPR047565">
    <property type="entry name" value="Alpha-macroglob_thiol-ester_cl"/>
</dbReference>
<dbReference type="Gene3D" id="1.50.10.20">
    <property type="match status" value="1"/>
</dbReference>
<reference evidence="3" key="2">
    <citation type="submission" date="2025-08" db="UniProtKB">
        <authorList>
            <consortium name="Ensembl"/>
        </authorList>
    </citation>
    <scope>IDENTIFICATION</scope>
</reference>
<dbReference type="EMBL" id="AFYH01239610">
    <property type="status" value="NOT_ANNOTATED_CDS"/>
    <property type="molecule type" value="Genomic_DNA"/>
</dbReference>
<dbReference type="EMBL" id="AFYH01239609">
    <property type="status" value="NOT_ANNOTATED_CDS"/>
    <property type="molecule type" value="Genomic_DNA"/>
</dbReference>
<dbReference type="InterPro" id="IPR011626">
    <property type="entry name" value="Alpha-macroglobulin_TED"/>
</dbReference>
<dbReference type="InterPro" id="IPR013783">
    <property type="entry name" value="Ig-like_fold"/>
</dbReference>
<dbReference type="InterPro" id="IPR008930">
    <property type="entry name" value="Terpenoid_cyclase/PrenylTrfase"/>
</dbReference>
<dbReference type="Ensembl" id="ENSLACT00000004920.1">
    <property type="protein sequence ID" value="ENSLACP00000004877.1"/>
    <property type="gene ID" value="ENSLACG00000004336.1"/>
</dbReference>
<dbReference type="EMBL" id="AFYH01239608">
    <property type="status" value="NOT_ANNOTATED_CDS"/>
    <property type="molecule type" value="Genomic_DNA"/>
</dbReference>
<dbReference type="Pfam" id="PF07677">
    <property type="entry name" value="A2M_recep"/>
    <property type="match status" value="1"/>
</dbReference>
<dbReference type="SMART" id="SM01419">
    <property type="entry name" value="Thiol-ester_cl"/>
    <property type="match status" value="1"/>
</dbReference>
<dbReference type="OMA" id="RPCCDNP"/>
<dbReference type="InParanoid" id="H3A5F6"/>
<dbReference type="InterPro" id="IPR009048">
    <property type="entry name" value="A-macroglobulin_rcpt-bd"/>
</dbReference>
<dbReference type="PANTHER" id="PTHR11412:SF171">
    <property type="entry name" value="PREGNANCY ZONE PROTEIN-LIKE PROTEIN"/>
    <property type="match status" value="1"/>
</dbReference>
<dbReference type="Pfam" id="PF07678">
    <property type="entry name" value="TED_complement"/>
    <property type="match status" value="1"/>
</dbReference>
<dbReference type="Gene3D" id="2.60.40.690">
    <property type="entry name" value="Alpha-macroglobulin, receptor-binding domain"/>
    <property type="match status" value="1"/>
</dbReference>
<dbReference type="HOGENOM" id="CLU_001634_3_1_1"/>
<dbReference type="PANTHER" id="PTHR11412">
    <property type="entry name" value="MACROGLOBULIN / COMPLEMENT"/>
    <property type="match status" value="1"/>
</dbReference>
<dbReference type="eggNOG" id="KOG1366">
    <property type="taxonomic scope" value="Eukaryota"/>
</dbReference>
<dbReference type="Gene3D" id="2.60.120.1540">
    <property type="match status" value="1"/>
</dbReference>
<dbReference type="SUPFAM" id="SSF49410">
    <property type="entry name" value="Alpha-macroglobulin receptor domain"/>
    <property type="match status" value="1"/>
</dbReference>
<evidence type="ECO:0000256" key="1">
    <source>
        <dbReference type="ARBA" id="ARBA00023157"/>
    </source>
</evidence>
<dbReference type="Gene3D" id="2.60.40.10">
    <property type="entry name" value="Immunoglobulins"/>
    <property type="match status" value="1"/>
</dbReference>
<keyword evidence="1" id="KW-1015">Disulfide bond</keyword>
<dbReference type="STRING" id="7897.ENSLACP00000004877"/>
<dbReference type="InterPro" id="IPR050473">
    <property type="entry name" value="A2M/Complement_sys"/>
</dbReference>
<dbReference type="SMART" id="SM01361">
    <property type="entry name" value="A2M_recep"/>
    <property type="match status" value="1"/>
</dbReference>
<keyword evidence="4" id="KW-1185">Reference proteome</keyword>
<accession>H3A5F6</accession>
<dbReference type="InterPro" id="IPR019742">
    <property type="entry name" value="MacrogloblnA2_CS"/>
</dbReference>